<comment type="caution">
    <text evidence="1">The sequence shown here is derived from an EMBL/GenBank/DDBJ whole genome shotgun (WGS) entry which is preliminary data.</text>
</comment>
<dbReference type="InterPro" id="IPR008203">
    <property type="entry name" value="AF2212-like"/>
</dbReference>
<protein>
    <recommendedName>
        <fullName evidence="3">DUF104 domain-containing protein</fullName>
    </recommendedName>
</protein>
<dbReference type="Proteomes" id="UP000184550">
    <property type="component" value="Unassembled WGS sequence"/>
</dbReference>
<evidence type="ECO:0000313" key="1">
    <source>
        <dbReference type="EMBL" id="VXD18035.1"/>
    </source>
</evidence>
<evidence type="ECO:0008006" key="3">
    <source>
        <dbReference type="Google" id="ProtNLM"/>
    </source>
</evidence>
<name>A0A7Z9BQ67_9CYAN</name>
<keyword evidence="2" id="KW-1185">Reference proteome</keyword>
<proteinExistence type="predicted"/>
<gene>
    <name evidence="1" type="ORF">PL8927_600228</name>
</gene>
<dbReference type="SUPFAM" id="SSF141694">
    <property type="entry name" value="AF2212/PG0164-like"/>
    <property type="match status" value="1"/>
</dbReference>
<sequence>MIMPQALKAIYRNGTFILKNPCNLPEGVEVELFVQSPQVIPPQITDIGTRQNFLKQLVERMQQNPIPSNSPRFTRDMLHERR</sequence>
<dbReference type="EMBL" id="CZCU02000136">
    <property type="protein sequence ID" value="VXD18035.1"/>
    <property type="molecule type" value="Genomic_DNA"/>
</dbReference>
<organism evidence="1 2">
    <name type="scientific">Planktothrix serta PCC 8927</name>
    <dbReference type="NCBI Taxonomy" id="671068"/>
    <lineage>
        <taxon>Bacteria</taxon>
        <taxon>Bacillati</taxon>
        <taxon>Cyanobacteriota</taxon>
        <taxon>Cyanophyceae</taxon>
        <taxon>Oscillatoriophycideae</taxon>
        <taxon>Oscillatoriales</taxon>
        <taxon>Microcoleaceae</taxon>
        <taxon>Planktothrix</taxon>
    </lineage>
</organism>
<dbReference type="Pfam" id="PF01954">
    <property type="entry name" value="AF2212-like"/>
    <property type="match status" value="1"/>
</dbReference>
<dbReference type="AlphaFoldDB" id="A0A7Z9BQ67"/>
<evidence type="ECO:0000313" key="2">
    <source>
        <dbReference type="Proteomes" id="UP000184550"/>
    </source>
</evidence>
<accession>A0A7Z9BQ67</accession>
<reference evidence="1" key="1">
    <citation type="submission" date="2019-10" db="EMBL/GenBank/DDBJ databases">
        <authorList>
            <consortium name="Genoscope - CEA"/>
            <person name="William W."/>
        </authorList>
    </citation>
    <scope>NUCLEOTIDE SEQUENCE [LARGE SCALE GENOMIC DNA]</scope>
    <source>
        <strain evidence="1">BBR_PRJEB10992</strain>
    </source>
</reference>